<name>A0AAD5N1T0_PARTN</name>
<keyword evidence="2" id="KW-1185">Reference proteome</keyword>
<organism evidence="1 2">
    <name type="scientific">Parelaphostrongylus tenuis</name>
    <name type="common">Meningeal worm</name>
    <dbReference type="NCBI Taxonomy" id="148309"/>
    <lineage>
        <taxon>Eukaryota</taxon>
        <taxon>Metazoa</taxon>
        <taxon>Ecdysozoa</taxon>
        <taxon>Nematoda</taxon>
        <taxon>Chromadorea</taxon>
        <taxon>Rhabditida</taxon>
        <taxon>Rhabditina</taxon>
        <taxon>Rhabditomorpha</taxon>
        <taxon>Strongyloidea</taxon>
        <taxon>Metastrongylidae</taxon>
        <taxon>Parelaphostrongylus</taxon>
    </lineage>
</organism>
<accession>A0AAD5N1T0</accession>
<dbReference type="EMBL" id="JAHQIW010002552">
    <property type="protein sequence ID" value="KAJ1355679.1"/>
    <property type="molecule type" value="Genomic_DNA"/>
</dbReference>
<reference evidence="1" key="1">
    <citation type="submission" date="2021-06" db="EMBL/GenBank/DDBJ databases">
        <title>Parelaphostrongylus tenuis whole genome reference sequence.</title>
        <authorList>
            <person name="Garwood T.J."/>
            <person name="Larsen P.A."/>
            <person name="Fountain-Jones N.M."/>
            <person name="Garbe J.R."/>
            <person name="Macchietto M.G."/>
            <person name="Kania S.A."/>
            <person name="Gerhold R.W."/>
            <person name="Richards J.E."/>
            <person name="Wolf T.M."/>
        </authorList>
    </citation>
    <scope>NUCLEOTIDE SEQUENCE</scope>
    <source>
        <strain evidence="1">MNPRO001-30</strain>
        <tissue evidence="1">Meninges</tissue>
    </source>
</reference>
<sequence length="83" mass="9694">MVLLDLLTWDVGSNVILRKEKDSFTLGKHGHSQIGGRLTPRQPHNLFLCHTVRRACHEHFVLSCAAMEIWKLVLEVLRKHYRH</sequence>
<protein>
    <submittedName>
        <fullName evidence="1">Uncharacterized protein</fullName>
    </submittedName>
</protein>
<proteinExistence type="predicted"/>
<gene>
    <name evidence="1" type="ORF">KIN20_013173</name>
</gene>
<evidence type="ECO:0000313" key="1">
    <source>
        <dbReference type="EMBL" id="KAJ1355679.1"/>
    </source>
</evidence>
<comment type="caution">
    <text evidence="1">The sequence shown here is derived from an EMBL/GenBank/DDBJ whole genome shotgun (WGS) entry which is preliminary data.</text>
</comment>
<dbReference type="Proteomes" id="UP001196413">
    <property type="component" value="Unassembled WGS sequence"/>
</dbReference>
<evidence type="ECO:0000313" key="2">
    <source>
        <dbReference type="Proteomes" id="UP001196413"/>
    </source>
</evidence>
<dbReference type="AlphaFoldDB" id="A0AAD5N1T0"/>